<dbReference type="Pfam" id="PF06114">
    <property type="entry name" value="Peptidase_M78"/>
    <property type="match status" value="1"/>
</dbReference>
<dbReference type="RefSeq" id="WP_379583154.1">
    <property type="nucleotide sequence ID" value="NZ_JBHSQW010000009.1"/>
</dbReference>
<accession>A0ABW1IYL4</accession>
<reference evidence="3" key="1">
    <citation type="journal article" date="2019" name="Int. J. Syst. Evol. Microbiol.">
        <title>The Global Catalogue of Microorganisms (GCM) 10K type strain sequencing project: providing services to taxonomists for standard genome sequencing and annotation.</title>
        <authorList>
            <consortium name="The Broad Institute Genomics Platform"/>
            <consortium name="The Broad Institute Genome Sequencing Center for Infectious Disease"/>
            <person name="Wu L."/>
            <person name="Ma J."/>
        </authorList>
    </citation>
    <scope>NUCLEOTIDE SEQUENCE [LARGE SCALE GENOMIC DNA]</scope>
    <source>
        <strain evidence="3">CCM 8391</strain>
    </source>
</reference>
<protein>
    <submittedName>
        <fullName evidence="2">ImmA/IrrE family metallo-endopeptidase</fullName>
    </submittedName>
</protein>
<dbReference type="EMBL" id="JBHSQW010000009">
    <property type="protein sequence ID" value="MFC5993516.1"/>
    <property type="molecule type" value="Genomic_DNA"/>
</dbReference>
<comment type="caution">
    <text evidence="2">The sequence shown here is derived from an EMBL/GenBank/DDBJ whole genome shotgun (WGS) entry which is preliminary data.</text>
</comment>
<dbReference type="InterPro" id="IPR010359">
    <property type="entry name" value="IrrE_HExxH"/>
</dbReference>
<evidence type="ECO:0000313" key="2">
    <source>
        <dbReference type="EMBL" id="MFC5993516.1"/>
    </source>
</evidence>
<feature type="domain" description="IrrE N-terminal-like" evidence="1">
    <location>
        <begin position="32"/>
        <end position="119"/>
    </location>
</feature>
<evidence type="ECO:0000313" key="3">
    <source>
        <dbReference type="Proteomes" id="UP001596302"/>
    </source>
</evidence>
<sequence length="132" mass="14873">MSQTLYDVLTRRGGLSIRMADLDGALGFTEFRSQTVYLATGMTVAELRSTLVHELVHLLRGPVPRRLVGTEEVAVQHQTARILVPDGAELAEQRRWTEDDLQELAARYRVDRDVIETALNPPTIPWPRPESP</sequence>
<organism evidence="2 3">
    <name type="scientific">Pseudonocardia hispaniensis</name>
    <dbReference type="NCBI Taxonomy" id="904933"/>
    <lineage>
        <taxon>Bacteria</taxon>
        <taxon>Bacillati</taxon>
        <taxon>Actinomycetota</taxon>
        <taxon>Actinomycetes</taxon>
        <taxon>Pseudonocardiales</taxon>
        <taxon>Pseudonocardiaceae</taxon>
        <taxon>Pseudonocardia</taxon>
    </lineage>
</organism>
<evidence type="ECO:0000259" key="1">
    <source>
        <dbReference type="Pfam" id="PF06114"/>
    </source>
</evidence>
<dbReference type="Proteomes" id="UP001596302">
    <property type="component" value="Unassembled WGS sequence"/>
</dbReference>
<keyword evidence="3" id="KW-1185">Reference proteome</keyword>
<name>A0ABW1IYL4_9PSEU</name>
<proteinExistence type="predicted"/>
<gene>
    <name evidence="2" type="ORF">ACFQE5_04710</name>
</gene>